<dbReference type="AlphaFoldDB" id="E8QT29"/>
<reference evidence="3" key="1">
    <citation type="submission" date="2010-11" db="EMBL/GenBank/DDBJ databases">
        <title>Genome sequence of Helicobacter pylori strain SouthAfrica7.</title>
        <authorList>
            <person name="Kersulyte D."/>
            <person name="Segal I."/>
            <person name="Mistry R."/>
            <person name="Berg D.E."/>
        </authorList>
    </citation>
    <scope>NUCLEOTIDE SEQUENCE [LARGE SCALE GENOMIC DNA]</scope>
    <source>
        <strain evidence="3">SouthAfrica7</strain>
    </source>
</reference>
<dbReference type="HOGENOM" id="CLU_3382256_0_0_7"/>
<sequence length="33" mass="3878">MSDKVFCVQKTLFGIFQIFIINFLLKQSLVKMP</sequence>
<keyword evidence="1" id="KW-0472">Membrane</keyword>
<organism evidence="2 3">
    <name type="scientific">Helicobacter pylori (strain SouthAfrica7)</name>
    <dbReference type="NCBI Taxonomy" id="907239"/>
    <lineage>
        <taxon>Bacteria</taxon>
        <taxon>Pseudomonadati</taxon>
        <taxon>Campylobacterota</taxon>
        <taxon>Epsilonproteobacteria</taxon>
        <taxon>Campylobacterales</taxon>
        <taxon>Helicobacteraceae</taxon>
        <taxon>Helicobacter</taxon>
    </lineage>
</organism>
<evidence type="ECO:0000256" key="1">
    <source>
        <dbReference type="SAM" id="Phobius"/>
    </source>
</evidence>
<evidence type="ECO:0000313" key="3">
    <source>
        <dbReference type="Proteomes" id="UP000007467"/>
    </source>
</evidence>
<name>E8QT29_HELPW</name>
<keyword evidence="1" id="KW-1133">Transmembrane helix</keyword>
<proteinExistence type="predicted"/>
<dbReference type="Proteomes" id="UP000007467">
    <property type="component" value="Chromosome"/>
</dbReference>
<accession>E8QT29</accession>
<feature type="transmembrane region" description="Helical" evidence="1">
    <location>
        <begin position="6"/>
        <end position="25"/>
    </location>
</feature>
<keyword evidence="1" id="KW-0812">Transmembrane</keyword>
<evidence type="ECO:0000313" key="2">
    <source>
        <dbReference type="EMBL" id="ADU85143.1"/>
    </source>
</evidence>
<reference evidence="2 3" key="2">
    <citation type="journal article" date="2013" name="Genome Announc.">
        <title>Genome Sequences of Three hpAfrica2 Strains of Helicobacter pylori.</title>
        <authorList>
            <person name="Duncan S.S."/>
            <person name="Bertoli M.T."/>
            <person name="Kersulyte D."/>
            <person name="Valk P.L."/>
            <person name="Tamma S."/>
            <person name="Segal I."/>
            <person name="McClain M.S."/>
            <person name="Cover T.L."/>
            <person name="Berg D.E."/>
        </authorList>
    </citation>
    <scope>NUCLEOTIDE SEQUENCE [LARGE SCALE GENOMIC DNA]</scope>
    <source>
        <strain evidence="2 3">SouthAfrica7</strain>
    </source>
</reference>
<gene>
    <name evidence="2" type="ordered locus">HPSA_05870</name>
</gene>
<protein>
    <submittedName>
        <fullName evidence="2">Uncharacterized protein</fullName>
    </submittedName>
</protein>
<dbReference type="KEGG" id="hes:HPSA_05870"/>
<dbReference type="EMBL" id="CP002336">
    <property type="protein sequence ID" value="ADU85143.1"/>
    <property type="molecule type" value="Genomic_DNA"/>
</dbReference>